<feature type="region of interest" description="Disordered" evidence="5">
    <location>
        <begin position="1"/>
        <end position="24"/>
    </location>
</feature>
<keyword evidence="2 6" id="KW-0812">Transmembrane</keyword>
<feature type="transmembrane region" description="Helical" evidence="6">
    <location>
        <begin position="170"/>
        <end position="190"/>
    </location>
</feature>
<evidence type="ECO:0000259" key="7">
    <source>
        <dbReference type="PROSITE" id="PS50850"/>
    </source>
</evidence>
<feature type="transmembrane region" description="Helical" evidence="6">
    <location>
        <begin position="448"/>
        <end position="468"/>
    </location>
</feature>
<reference evidence="8 9" key="1">
    <citation type="submission" date="2018-11" db="EMBL/GenBank/DDBJ databases">
        <title>Genome sequence and assembly of Colletotrichum spinosum.</title>
        <authorList>
            <person name="Gan P."/>
            <person name="Shirasu K."/>
        </authorList>
    </citation>
    <scope>NUCLEOTIDE SEQUENCE [LARGE SCALE GENOMIC DNA]</scope>
    <source>
        <strain evidence="8 9">CBS 515.97</strain>
    </source>
</reference>
<dbReference type="PANTHER" id="PTHR23502:SF157">
    <property type="entry name" value="MAJOR FACILITATOR SUPERFAMILY (MFS) PROFILE DOMAIN-CONTAINING PROTEIN-RELATED"/>
    <property type="match status" value="1"/>
</dbReference>
<dbReference type="AlphaFoldDB" id="A0A4R8PWC2"/>
<keyword evidence="4 6" id="KW-0472">Membrane</keyword>
<evidence type="ECO:0000256" key="6">
    <source>
        <dbReference type="SAM" id="Phobius"/>
    </source>
</evidence>
<dbReference type="SUPFAM" id="SSF103473">
    <property type="entry name" value="MFS general substrate transporter"/>
    <property type="match status" value="1"/>
</dbReference>
<comment type="subcellular location">
    <subcellularLocation>
        <location evidence="1">Membrane</location>
        <topology evidence="1">Multi-pass membrane protein</topology>
    </subcellularLocation>
</comment>
<dbReference type="EMBL" id="QAPG01000173">
    <property type="protein sequence ID" value="TDZ29808.1"/>
    <property type="molecule type" value="Genomic_DNA"/>
</dbReference>
<feature type="transmembrane region" description="Helical" evidence="6">
    <location>
        <begin position="202"/>
        <end position="221"/>
    </location>
</feature>
<accession>A0A4R8PWC2</accession>
<dbReference type="GO" id="GO:0022857">
    <property type="term" value="F:transmembrane transporter activity"/>
    <property type="evidence" value="ECO:0007669"/>
    <property type="project" value="InterPro"/>
</dbReference>
<feature type="transmembrane region" description="Helical" evidence="6">
    <location>
        <begin position="81"/>
        <end position="102"/>
    </location>
</feature>
<organism evidence="8 9">
    <name type="scientific">Colletotrichum spinosum</name>
    <dbReference type="NCBI Taxonomy" id="1347390"/>
    <lineage>
        <taxon>Eukaryota</taxon>
        <taxon>Fungi</taxon>
        <taxon>Dikarya</taxon>
        <taxon>Ascomycota</taxon>
        <taxon>Pezizomycotina</taxon>
        <taxon>Sordariomycetes</taxon>
        <taxon>Hypocreomycetidae</taxon>
        <taxon>Glomerellales</taxon>
        <taxon>Glomerellaceae</taxon>
        <taxon>Colletotrichum</taxon>
        <taxon>Colletotrichum orbiculare species complex</taxon>
    </lineage>
</organism>
<evidence type="ECO:0000313" key="8">
    <source>
        <dbReference type="EMBL" id="TDZ29808.1"/>
    </source>
</evidence>
<dbReference type="InterPro" id="IPR011701">
    <property type="entry name" value="MFS"/>
</dbReference>
<feature type="domain" description="Major facilitator superfamily (MFS) profile" evidence="7">
    <location>
        <begin position="44"/>
        <end position="505"/>
    </location>
</feature>
<feature type="transmembrane region" description="Helical" evidence="6">
    <location>
        <begin position="321"/>
        <end position="338"/>
    </location>
</feature>
<dbReference type="PANTHER" id="PTHR23502">
    <property type="entry name" value="MAJOR FACILITATOR SUPERFAMILY"/>
    <property type="match status" value="1"/>
</dbReference>
<dbReference type="Proteomes" id="UP000295083">
    <property type="component" value="Unassembled WGS sequence"/>
</dbReference>
<name>A0A4R8PWC2_9PEZI</name>
<evidence type="ECO:0000256" key="5">
    <source>
        <dbReference type="SAM" id="MobiDB-lite"/>
    </source>
</evidence>
<evidence type="ECO:0000256" key="2">
    <source>
        <dbReference type="ARBA" id="ARBA00022692"/>
    </source>
</evidence>
<feature type="transmembrane region" description="Helical" evidence="6">
    <location>
        <begin position="114"/>
        <end position="132"/>
    </location>
</feature>
<evidence type="ECO:0000313" key="9">
    <source>
        <dbReference type="Proteomes" id="UP000295083"/>
    </source>
</evidence>
<sequence>MSSSSSLKAQDRQQSDLTPWANSDSEDGLPANYVHPRRWGRARKTWDTSLIMFLEFFTTMISTAGTPVAAHLHKDLGVGPVVATCMFVSTYLVGQTIGGVFFPPFSESFGRKKLYVVSTGLYSLACLLVGKVPTVAGIVVGRFVSGMLSSIPTTVATGSIEDLWDSRERVWWVFWWALLANLGILTGPVFGELISQHADWTWVFYTAAIVTACVTLLFLTIRESRPSVVLAHASDADGGSGSSGSSGSSSPTAADKVSKWHLPTRHEKLDVVRPLRLLFTEPIVFLVAFISAVAFGLVYLFTEVLPLVYLRLGFSGGWQNAPFLALAVGMLLSILTRFHDRRVLARAAAAADADAGAGAGDAGADTDADADAGGAATIAPEAKFAGFLIGAPALAIGLWWFAWTIPPRVAGVHWAAPTLALVPVGYAVNEFDHVLAGYLSDCYETYTASSFAALALTRSLFCATFPLFGRAMFDALDFNVASSLFAALATVLCAVPPLLLRYGACLRGRSAYANK</sequence>
<feature type="region of interest" description="Disordered" evidence="5">
    <location>
        <begin position="235"/>
        <end position="257"/>
    </location>
</feature>
<dbReference type="Gene3D" id="1.20.1250.20">
    <property type="entry name" value="MFS general substrate transporter like domains"/>
    <property type="match status" value="1"/>
</dbReference>
<keyword evidence="3 6" id="KW-1133">Transmembrane helix</keyword>
<gene>
    <name evidence="8" type="primary">vrtL-3</name>
    <name evidence="8" type="ORF">C8035_v004012</name>
</gene>
<dbReference type="PROSITE" id="PS50850">
    <property type="entry name" value="MFS"/>
    <property type="match status" value="1"/>
</dbReference>
<protein>
    <submittedName>
        <fullName evidence="8">Efflux pump vrtL</fullName>
    </submittedName>
</protein>
<keyword evidence="9" id="KW-1185">Reference proteome</keyword>
<evidence type="ECO:0000256" key="1">
    <source>
        <dbReference type="ARBA" id="ARBA00004141"/>
    </source>
</evidence>
<evidence type="ECO:0000256" key="3">
    <source>
        <dbReference type="ARBA" id="ARBA00022989"/>
    </source>
</evidence>
<feature type="transmembrane region" description="Helical" evidence="6">
    <location>
        <begin position="384"/>
        <end position="403"/>
    </location>
</feature>
<feature type="transmembrane region" description="Helical" evidence="6">
    <location>
        <begin position="480"/>
        <end position="500"/>
    </location>
</feature>
<dbReference type="InterPro" id="IPR036259">
    <property type="entry name" value="MFS_trans_sf"/>
</dbReference>
<dbReference type="InterPro" id="IPR020846">
    <property type="entry name" value="MFS_dom"/>
</dbReference>
<proteinExistence type="predicted"/>
<feature type="transmembrane region" description="Helical" evidence="6">
    <location>
        <begin position="283"/>
        <end position="301"/>
    </location>
</feature>
<feature type="transmembrane region" description="Helical" evidence="6">
    <location>
        <begin position="50"/>
        <end position="69"/>
    </location>
</feature>
<evidence type="ECO:0000256" key="4">
    <source>
        <dbReference type="ARBA" id="ARBA00023136"/>
    </source>
</evidence>
<dbReference type="Pfam" id="PF07690">
    <property type="entry name" value="MFS_1"/>
    <property type="match status" value="1"/>
</dbReference>
<comment type="caution">
    <text evidence="8">The sequence shown here is derived from an EMBL/GenBank/DDBJ whole genome shotgun (WGS) entry which is preliminary data.</text>
</comment>
<feature type="transmembrane region" description="Helical" evidence="6">
    <location>
        <begin position="138"/>
        <end position="158"/>
    </location>
</feature>
<dbReference type="GO" id="GO:0016020">
    <property type="term" value="C:membrane"/>
    <property type="evidence" value="ECO:0007669"/>
    <property type="project" value="UniProtKB-SubCell"/>
</dbReference>